<reference evidence="3 4" key="1">
    <citation type="journal article" date="2009" name="J. Bacteriol.">
        <title>Complete genome sequence of Robiginitalea biformata HTCC2501.</title>
        <authorList>
            <person name="Oh H.M."/>
            <person name="Giovannoni S.J."/>
            <person name="Lee K."/>
            <person name="Ferriera S."/>
            <person name="Johnson J."/>
            <person name="Cho J.C."/>
        </authorList>
    </citation>
    <scope>NUCLEOTIDE SEQUENCE [LARGE SCALE GENOMIC DNA]</scope>
    <source>
        <strain evidence="4">ATCC BAA-864 / HTCC2501 / KCTC 12146</strain>
    </source>
</reference>
<dbReference type="PROSITE" id="PS50828">
    <property type="entry name" value="SMR"/>
    <property type="match status" value="1"/>
</dbReference>
<feature type="region of interest" description="Disordered" evidence="1">
    <location>
        <begin position="52"/>
        <end position="79"/>
    </location>
</feature>
<dbReference type="InterPro" id="IPR002625">
    <property type="entry name" value="Smr_dom"/>
</dbReference>
<proteinExistence type="predicted"/>
<dbReference type="KEGG" id="rbi:RB2501_11757"/>
<accession>A4CMV8</accession>
<evidence type="ECO:0000259" key="2">
    <source>
        <dbReference type="PROSITE" id="PS50828"/>
    </source>
</evidence>
<evidence type="ECO:0000256" key="1">
    <source>
        <dbReference type="SAM" id="MobiDB-lite"/>
    </source>
</evidence>
<dbReference type="EMBL" id="CP001712">
    <property type="protein sequence ID" value="EAR15000.1"/>
    <property type="molecule type" value="Genomic_DNA"/>
</dbReference>
<dbReference type="AlphaFoldDB" id="A4CMV8"/>
<dbReference type="InterPro" id="IPR036063">
    <property type="entry name" value="Smr_dom_sf"/>
</dbReference>
<evidence type="ECO:0000313" key="4">
    <source>
        <dbReference type="Proteomes" id="UP000009049"/>
    </source>
</evidence>
<evidence type="ECO:0000313" key="3">
    <source>
        <dbReference type="EMBL" id="EAR15000.1"/>
    </source>
</evidence>
<name>A4CMV8_ROBBH</name>
<keyword evidence="4" id="KW-1185">Reference proteome</keyword>
<organism evidence="3 4">
    <name type="scientific">Robiginitalea biformata (strain ATCC BAA-864 / DSM 15991 / KCTC 12146 / HTCC2501)</name>
    <dbReference type="NCBI Taxonomy" id="313596"/>
    <lineage>
        <taxon>Bacteria</taxon>
        <taxon>Pseudomonadati</taxon>
        <taxon>Bacteroidota</taxon>
        <taxon>Flavobacteriia</taxon>
        <taxon>Flavobacteriales</taxon>
        <taxon>Flavobacteriaceae</taxon>
        <taxon>Robiginitalea</taxon>
    </lineage>
</organism>
<dbReference type="Proteomes" id="UP000009049">
    <property type="component" value="Chromosome"/>
</dbReference>
<sequence length="182" mass="20513">MESIEPGDRVQWLDEDLEGVVLSVTPEGIRVRTPDGFEMTAAPEAVVRIPQGASLPVPPSAASEKPQEKPNRKGLRTGSKKARYAPALEVDLHIEKIHPAPQRLDTYEILDIQMETARRQLEFALSKRIQKVVFIHGVGQGVLKAELRTLFRRYDHLKVREADYRSYGLGATEIYIPQEAFN</sequence>
<protein>
    <recommendedName>
        <fullName evidence="2">Smr domain-containing protein</fullName>
    </recommendedName>
</protein>
<dbReference type="Gene3D" id="3.30.1370.110">
    <property type="match status" value="1"/>
</dbReference>
<gene>
    <name evidence="3" type="ordered locus">RB2501_11757</name>
</gene>
<feature type="domain" description="Smr" evidence="2">
    <location>
        <begin position="117"/>
        <end position="177"/>
    </location>
</feature>
<dbReference type="eggNOG" id="COG1193">
    <property type="taxonomic scope" value="Bacteria"/>
</dbReference>
<dbReference type="Pfam" id="PF01713">
    <property type="entry name" value="Smr"/>
    <property type="match status" value="1"/>
</dbReference>
<dbReference type="HOGENOM" id="CLU_128043_0_0_10"/>
<dbReference type="OrthoDB" id="1524810at2"/>
<dbReference type="RefSeq" id="WP_015754321.1">
    <property type="nucleotide sequence ID" value="NC_013222.1"/>
</dbReference>
<dbReference type="STRING" id="313596.RB2501_11757"/>